<evidence type="ECO:0000313" key="3">
    <source>
        <dbReference type="Proteomes" id="UP001147760"/>
    </source>
</evidence>
<reference evidence="2" key="2">
    <citation type="journal article" date="2023" name="IMA Fungus">
        <title>Comparative genomic study of the Penicillium genus elucidates a diverse pangenome and 15 lateral gene transfer events.</title>
        <authorList>
            <person name="Petersen C."/>
            <person name="Sorensen T."/>
            <person name="Nielsen M.R."/>
            <person name="Sondergaard T.E."/>
            <person name="Sorensen J.L."/>
            <person name="Fitzpatrick D.A."/>
            <person name="Frisvad J.C."/>
            <person name="Nielsen K.L."/>
        </authorList>
    </citation>
    <scope>NUCLEOTIDE SEQUENCE</scope>
    <source>
        <strain evidence="2">IBT 17660</strain>
    </source>
</reference>
<proteinExistence type="predicted"/>
<gene>
    <name evidence="2" type="ORF">N7530_012673</name>
</gene>
<feature type="region of interest" description="Disordered" evidence="1">
    <location>
        <begin position="302"/>
        <end position="322"/>
    </location>
</feature>
<dbReference type="Proteomes" id="UP001147760">
    <property type="component" value="Unassembled WGS sequence"/>
</dbReference>
<dbReference type="AlphaFoldDB" id="A0A9W9WD49"/>
<accession>A0A9W9WD49</accession>
<evidence type="ECO:0000256" key="1">
    <source>
        <dbReference type="SAM" id="MobiDB-lite"/>
    </source>
</evidence>
<reference evidence="2" key="1">
    <citation type="submission" date="2022-12" db="EMBL/GenBank/DDBJ databases">
        <authorList>
            <person name="Petersen C."/>
        </authorList>
    </citation>
    <scope>NUCLEOTIDE SEQUENCE</scope>
    <source>
        <strain evidence="2">IBT 17660</strain>
    </source>
</reference>
<dbReference type="OrthoDB" id="5343483at2759"/>
<keyword evidence="3" id="KW-1185">Reference proteome</keyword>
<organism evidence="2 3">
    <name type="scientific">Penicillium desertorum</name>
    <dbReference type="NCBI Taxonomy" id="1303715"/>
    <lineage>
        <taxon>Eukaryota</taxon>
        <taxon>Fungi</taxon>
        <taxon>Dikarya</taxon>
        <taxon>Ascomycota</taxon>
        <taxon>Pezizomycotina</taxon>
        <taxon>Eurotiomycetes</taxon>
        <taxon>Eurotiomycetidae</taxon>
        <taxon>Eurotiales</taxon>
        <taxon>Aspergillaceae</taxon>
        <taxon>Penicillium</taxon>
    </lineage>
</organism>
<evidence type="ECO:0000313" key="2">
    <source>
        <dbReference type="EMBL" id="KAJ5454904.1"/>
    </source>
</evidence>
<name>A0A9W9WD49_9EURO</name>
<sequence>MAANSGPKSFHDIVRSHRGFLVNPLQWTLRHLDLVGCRFADVETTPVYAESTDNDRFCSKAPSDAEVIALNLFPKIKRRRLINILVGKERTFAYHSKGAPFYFQGRPIHRPDYTVFHRHEEPVDHIHNGSPPLVGYVHYTSVNGDRRRQFEPCPGPMGANNSVGASICQKRLARITPNEWTEDPYFLCLLLALAQLQERKLDLSKSTTYTSRLLVTNVLDRQYILYCEAEFTTELLNGLRNPTLATSPLKWPTIRRKKLPYKPYNSFADRLIAELLAPAPLPDHNSPLNPAFDMNCVIEHNRKRPHEQEDSRSHKTRRFGKS</sequence>
<comment type="caution">
    <text evidence="2">The sequence shown here is derived from an EMBL/GenBank/DDBJ whole genome shotgun (WGS) entry which is preliminary data.</text>
</comment>
<protein>
    <submittedName>
        <fullName evidence="2">Uncharacterized protein</fullName>
    </submittedName>
</protein>
<dbReference type="EMBL" id="JAPWDO010000010">
    <property type="protein sequence ID" value="KAJ5454904.1"/>
    <property type="molecule type" value="Genomic_DNA"/>
</dbReference>